<dbReference type="RefSeq" id="WP_315725966.1">
    <property type="nucleotide sequence ID" value="NZ_JAVUPU010000004.1"/>
</dbReference>
<dbReference type="EMBL" id="JAVUPU010000004">
    <property type="protein sequence ID" value="MDT9599233.1"/>
    <property type="molecule type" value="Genomic_DNA"/>
</dbReference>
<feature type="chain" id="PRO_5046393193" description="Lipoprotein" evidence="2">
    <location>
        <begin position="22"/>
        <end position="227"/>
    </location>
</feature>
<evidence type="ECO:0008006" key="5">
    <source>
        <dbReference type="Google" id="ProtNLM"/>
    </source>
</evidence>
<accession>A0ABU3Q8D2</accession>
<sequence length="227" mass="23460">MIIRFHKLIRFTALAAALTLAACGGGSEDEGDLANLDNQIVGNDADPALTSALQDQILVDPNLANQSNRNAVRPPETPTQAQYPATQGGSAAPARPMSGSQQSRLAGTFTGGPECQDPDSFDYNPSWANRLPAAFAVPRGARITDAAGNDKGACRSRVVTFNIAAAPQRLIDWYSAAAARAGYSAESQSRDGDLILAGTSNAGGAYFLIVTPAGSGADVALIVNNGR</sequence>
<feature type="compositionally biased region" description="Polar residues" evidence="1">
    <location>
        <begin position="78"/>
        <end position="89"/>
    </location>
</feature>
<dbReference type="PROSITE" id="PS51257">
    <property type="entry name" value="PROKAR_LIPOPROTEIN"/>
    <property type="match status" value="1"/>
</dbReference>
<keyword evidence="4" id="KW-1185">Reference proteome</keyword>
<organism evidence="3 4">
    <name type="scientific">Sphingosinicella rhizophila</name>
    <dbReference type="NCBI Taxonomy" id="3050082"/>
    <lineage>
        <taxon>Bacteria</taxon>
        <taxon>Pseudomonadati</taxon>
        <taxon>Pseudomonadota</taxon>
        <taxon>Alphaproteobacteria</taxon>
        <taxon>Sphingomonadales</taxon>
        <taxon>Sphingosinicellaceae</taxon>
        <taxon>Sphingosinicella</taxon>
    </lineage>
</organism>
<feature type="region of interest" description="Disordered" evidence="1">
    <location>
        <begin position="64"/>
        <end position="112"/>
    </location>
</feature>
<evidence type="ECO:0000313" key="4">
    <source>
        <dbReference type="Proteomes" id="UP001259572"/>
    </source>
</evidence>
<dbReference type="Proteomes" id="UP001259572">
    <property type="component" value="Unassembled WGS sequence"/>
</dbReference>
<keyword evidence="2" id="KW-0732">Signal</keyword>
<evidence type="ECO:0000256" key="1">
    <source>
        <dbReference type="SAM" id="MobiDB-lite"/>
    </source>
</evidence>
<proteinExistence type="predicted"/>
<evidence type="ECO:0000313" key="3">
    <source>
        <dbReference type="EMBL" id="MDT9599233.1"/>
    </source>
</evidence>
<reference evidence="3 4" key="1">
    <citation type="submission" date="2023-05" db="EMBL/GenBank/DDBJ databases">
        <authorList>
            <person name="Guo Y."/>
        </authorList>
    </citation>
    <scope>NUCLEOTIDE SEQUENCE [LARGE SCALE GENOMIC DNA]</scope>
    <source>
        <strain evidence="3 4">GR2756</strain>
    </source>
</reference>
<gene>
    <name evidence="3" type="ORF">RQX22_09750</name>
</gene>
<evidence type="ECO:0000256" key="2">
    <source>
        <dbReference type="SAM" id="SignalP"/>
    </source>
</evidence>
<comment type="caution">
    <text evidence="3">The sequence shown here is derived from an EMBL/GenBank/DDBJ whole genome shotgun (WGS) entry which is preliminary data.</text>
</comment>
<protein>
    <recommendedName>
        <fullName evidence="5">Lipoprotein</fullName>
    </recommendedName>
</protein>
<name>A0ABU3Q8D2_9SPHN</name>
<feature type="signal peptide" evidence="2">
    <location>
        <begin position="1"/>
        <end position="21"/>
    </location>
</feature>